<dbReference type="InterPro" id="IPR050738">
    <property type="entry name" value="Sulfatase"/>
</dbReference>
<evidence type="ECO:0000313" key="6">
    <source>
        <dbReference type="EMBL" id="GAA4305045.1"/>
    </source>
</evidence>
<evidence type="ECO:0000256" key="2">
    <source>
        <dbReference type="ARBA" id="ARBA00022723"/>
    </source>
</evidence>
<dbReference type="InterPro" id="IPR024607">
    <property type="entry name" value="Sulfatase_CS"/>
</dbReference>
<sequence length="565" mass="63869">MSKQNISRKQALKQLGGLALGPCLAPSFLLWGKDGHRPTTSSQDITKRPAKTPKQPHIILIMTDQHRGDALGCAGNPAIKTPNIDALAREGTLFNRAYSSAPSCTPARTCLLTGMDPWHHGLLGYGRVARKYKYELPRMLGEGGYYTFGIGKNHWFPQKALHGFNGTLVDESGRIEQEGYVSDYRDWFRLQAPGEDPDKTGLGWNSRLAGPYALDEKLHPTHWTGQTAVEFIDNYNLDAPLYLKISFERPHSPYDPPQRYIDMYAGADIPAPAKGEWDGEIYNYSEDDTKRKAIPRTGPADAAIGDFGEAEARKTKKHYYASITFIDDQVGKIIAKLKERGMYDHAVICFTADHGDEMGDHYHWRKTYPYEGSVRIPCIFKWPAGFDTAVKKGSVLDAPVGLQDFLPTFLQVSGQQIPANMDGKSLLKLIRGERSGWRKYIGIEHATTYWKNNYWAAVTDGKAKYIWFFRTGQEQFFDLGKDPKESRNLVNATERKDEIALWRSRLVEYLQERGPGFVQNGKPAKRTETLLYSPHYPDTDETAAQQLKDWNKEERASFTIKKTGD</sequence>
<protein>
    <submittedName>
        <fullName evidence="6">Arylsulfatase</fullName>
    </submittedName>
</protein>
<reference evidence="7" key="1">
    <citation type="journal article" date="2019" name="Int. J. Syst. Evol. Microbiol.">
        <title>The Global Catalogue of Microorganisms (GCM) 10K type strain sequencing project: providing services to taxonomists for standard genome sequencing and annotation.</title>
        <authorList>
            <consortium name="The Broad Institute Genomics Platform"/>
            <consortium name="The Broad Institute Genome Sequencing Center for Infectious Disease"/>
            <person name="Wu L."/>
            <person name="Ma J."/>
        </authorList>
    </citation>
    <scope>NUCLEOTIDE SEQUENCE [LARGE SCALE GENOMIC DNA]</scope>
    <source>
        <strain evidence="7">JCM 17664</strain>
    </source>
</reference>
<dbReference type="InterPro" id="IPR017850">
    <property type="entry name" value="Alkaline_phosphatase_core_sf"/>
</dbReference>
<feature type="domain" description="Sulfatase N-terminal" evidence="5">
    <location>
        <begin position="56"/>
        <end position="413"/>
    </location>
</feature>
<evidence type="ECO:0000256" key="1">
    <source>
        <dbReference type="ARBA" id="ARBA00008779"/>
    </source>
</evidence>
<dbReference type="EMBL" id="BAABFN010000001">
    <property type="protein sequence ID" value="GAA4305045.1"/>
    <property type="molecule type" value="Genomic_DNA"/>
</dbReference>
<dbReference type="PROSITE" id="PS00523">
    <property type="entry name" value="SULFATASE_1"/>
    <property type="match status" value="1"/>
</dbReference>
<evidence type="ECO:0000259" key="5">
    <source>
        <dbReference type="Pfam" id="PF00884"/>
    </source>
</evidence>
<organism evidence="6 7">
    <name type="scientific">Compostibacter hankyongensis</name>
    <dbReference type="NCBI Taxonomy" id="1007089"/>
    <lineage>
        <taxon>Bacteria</taxon>
        <taxon>Pseudomonadati</taxon>
        <taxon>Bacteroidota</taxon>
        <taxon>Chitinophagia</taxon>
        <taxon>Chitinophagales</taxon>
        <taxon>Chitinophagaceae</taxon>
        <taxon>Compostibacter</taxon>
    </lineage>
</organism>
<dbReference type="Pfam" id="PF00884">
    <property type="entry name" value="Sulfatase"/>
    <property type="match status" value="1"/>
</dbReference>
<keyword evidence="4" id="KW-0106">Calcium</keyword>
<dbReference type="SUPFAM" id="SSF53649">
    <property type="entry name" value="Alkaline phosphatase-like"/>
    <property type="match status" value="1"/>
</dbReference>
<dbReference type="PANTHER" id="PTHR42693">
    <property type="entry name" value="ARYLSULFATASE FAMILY MEMBER"/>
    <property type="match status" value="1"/>
</dbReference>
<keyword evidence="3" id="KW-0378">Hydrolase</keyword>
<dbReference type="Proteomes" id="UP001501207">
    <property type="component" value="Unassembled WGS sequence"/>
</dbReference>
<dbReference type="Gene3D" id="3.40.720.10">
    <property type="entry name" value="Alkaline Phosphatase, subunit A"/>
    <property type="match status" value="1"/>
</dbReference>
<evidence type="ECO:0000256" key="3">
    <source>
        <dbReference type="ARBA" id="ARBA00022801"/>
    </source>
</evidence>
<evidence type="ECO:0000313" key="7">
    <source>
        <dbReference type="Proteomes" id="UP001501207"/>
    </source>
</evidence>
<gene>
    <name evidence="6" type="ORF">GCM10023143_10060</name>
</gene>
<comment type="caution">
    <text evidence="6">The sequence shown here is derived from an EMBL/GenBank/DDBJ whole genome shotgun (WGS) entry which is preliminary data.</text>
</comment>
<keyword evidence="2" id="KW-0479">Metal-binding</keyword>
<proteinExistence type="inferred from homology"/>
<name>A0ABP8FJ74_9BACT</name>
<dbReference type="PANTHER" id="PTHR42693:SF53">
    <property type="entry name" value="ENDO-4-O-SULFATASE"/>
    <property type="match status" value="1"/>
</dbReference>
<dbReference type="InterPro" id="IPR000917">
    <property type="entry name" value="Sulfatase_N"/>
</dbReference>
<accession>A0ABP8FJ74</accession>
<comment type="similarity">
    <text evidence="1">Belongs to the sulfatase family.</text>
</comment>
<evidence type="ECO:0000256" key="4">
    <source>
        <dbReference type="ARBA" id="ARBA00022837"/>
    </source>
</evidence>
<dbReference type="NCBIfam" id="NF010322">
    <property type="entry name" value="PRK13759.1"/>
    <property type="match status" value="1"/>
</dbReference>
<dbReference type="RefSeq" id="WP_344976384.1">
    <property type="nucleotide sequence ID" value="NZ_BAABFN010000001.1"/>
</dbReference>
<keyword evidence="7" id="KW-1185">Reference proteome</keyword>